<dbReference type="Proteomes" id="UP001500752">
    <property type="component" value="Unassembled WGS sequence"/>
</dbReference>
<evidence type="ECO:0000256" key="1">
    <source>
        <dbReference type="SAM" id="MobiDB-lite"/>
    </source>
</evidence>
<sequence length="92" mass="10021">MTTTIEARRLSGVDLGKTVELHHERSGRLWARGELIGLEHNEYGVLLRFPWTENKFRVGLHRLISITGKPSPGAGATAAVTGPPGPEPRIEG</sequence>
<protein>
    <submittedName>
        <fullName evidence="2">Uncharacterized protein</fullName>
    </submittedName>
</protein>
<feature type="compositionally biased region" description="Low complexity" evidence="1">
    <location>
        <begin position="72"/>
        <end position="82"/>
    </location>
</feature>
<name>A0ABP7DKM0_9MICC</name>
<feature type="region of interest" description="Disordered" evidence="1">
    <location>
        <begin position="70"/>
        <end position="92"/>
    </location>
</feature>
<gene>
    <name evidence="2" type="ORF">GCM10023081_46980</name>
</gene>
<evidence type="ECO:0000313" key="2">
    <source>
        <dbReference type="EMBL" id="GAA3705714.1"/>
    </source>
</evidence>
<feature type="compositionally biased region" description="Pro residues" evidence="1">
    <location>
        <begin position="83"/>
        <end position="92"/>
    </location>
</feature>
<proteinExistence type="predicted"/>
<organism evidence="2 3">
    <name type="scientific">Arthrobacter ginkgonis</name>
    <dbReference type="NCBI Taxonomy" id="1630594"/>
    <lineage>
        <taxon>Bacteria</taxon>
        <taxon>Bacillati</taxon>
        <taxon>Actinomycetota</taxon>
        <taxon>Actinomycetes</taxon>
        <taxon>Micrococcales</taxon>
        <taxon>Micrococcaceae</taxon>
        <taxon>Arthrobacter</taxon>
    </lineage>
</organism>
<comment type="caution">
    <text evidence="2">The sequence shown here is derived from an EMBL/GenBank/DDBJ whole genome shotgun (WGS) entry which is preliminary data.</text>
</comment>
<dbReference type="EMBL" id="BAABEO010000051">
    <property type="protein sequence ID" value="GAA3705714.1"/>
    <property type="molecule type" value="Genomic_DNA"/>
</dbReference>
<reference evidence="3" key="1">
    <citation type="journal article" date="2019" name="Int. J. Syst. Evol. Microbiol.">
        <title>The Global Catalogue of Microorganisms (GCM) 10K type strain sequencing project: providing services to taxonomists for standard genome sequencing and annotation.</title>
        <authorList>
            <consortium name="The Broad Institute Genomics Platform"/>
            <consortium name="The Broad Institute Genome Sequencing Center for Infectious Disease"/>
            <person name="Wu L."/>
            <person name="Ma J."/>
        </authorList>
    </citation>
    <scope>NUCLEOTIDE SEQUENCE [LARGE SCALE GENOMIC DNA]</scope>
    <source>
        <strain evidence="3">JCM 30742</strain>
    </source>
</reference>
<dbReference type="RefSeq" id="WP_345154886.1">
    <property type="nucleotide sequence ID" value="NZ_BAABEO010000051.1"/>
</dbReference>
<keyword evidence="3" id="KW-1185">Reference proteome</keyword>
<accession>A0ABP7DKM0</accession>
<evidence type="ECO:0000313" key="3">
    <source>
        <dbReference type="Proteomes" id="UP001500752"/>
    </source>
</evidence>